<feature type="domain" description="2Fe-2S ferredoxin-type" evidence="4">
    <location>
        <begin position="3"/>
        <end position="93"/>
    </location>
</feature>
<dbReference type="PRINTS" id="PR00410">
    <property type="entry name" value="PHEHYDRXLASE"/>
</dbReference>
<keyword evidence="2" id="KW-0408">Iron</keyword>
<name>A0A643FWE7_9BURK</name>
<dbReference type="GO" id="GO:0051537">
    <property type="term" value="F:2 iron, 2 sulfur cluster binding"/>
    <property type="evidence" value="ECO:0007669"/>
    <property type="project" value="UniProtKB-KW"/>
</dbReference>
<dbReference type="RefSeq" id="WP_150986027.1">
    <property type="nucleotide sequence ID" value="NZ_CP062803.1"/>
</dbReference>
<dbReference type="PROSITE" id="PS51384">
    <property type="entry name" value="FAD_FR"/>
    <property type="match status" value="1"/>
</dbReference>
<dbReference type="SUPFAM" id="SSF63380">
    <property type="entry name" value="Riboflavin synthase domain-like"/>
    <property type="match status" value="1"/>
</dbReference>
<evidence type="ECO:0000256" key="1">
    <source>
        <dbReference type="ARBA" id="ARBA00001974"/>
    </source>
</evidence>
<organism evidence="6 7">
    <name type="scientific">Cupriavidus basilensis</name>
    <dbReference type="NCBI Taxonomy" id="68895"/>
    <lineage>
        <taxon>Bacteria</taxon>
        <taxon>Pseudomonadati</taxon>
        <taxon>Pseudomonadota</taxon>
        <taxon>Betaproteobacteria</taxon>
        <taxon>Burkholderiales</taxon>
        <taxon>Burkholderiaceae</taxon>
        <taxon>Cupriavidus</taxon>
    </lineage>
</organism>
<evidence type="ECO:0000256" key="2">
    <source>
        <dbReference type="ARBA" id="ARBA00022714"/>
    </source>
</evidence>
<dbReference type="GO" id="GO:0016491">
    <property type="term" value="F:oxidoreductase activity"/>
    <property type="evidence" value="ECO:0007669"/>
    <property type="project" value="InterPro"/>
</dbReference>
<dbReference type="Pfam" id="PF00970">
    <property type="entry name" value="FAD_binding_6"/>
    <property type="match status" value="1"/>
</dbReference>
<keyword evidence="2" id="KW-0411">Iron-sulfur</keyword>
<evidence type="ECO:0000259" key="5">
    <source>
        <dbReference type="PROSITE" id="PS51384"/>
    </source>
</evidence>
<dbReference type="EMBL" id="CP062803">
    <property type="protein sequence ID" value="QOT75819.1"/>
    <property type="molecule type" value="Genomic_DNA"/>
</dbReference>
<dbReference type="InterPro" id="IPR001433">
    <property type="entry name" value="OxRdtase_FAD/NAD-bd"/>
</dbReference>
<dbReference type="InterPro" id="IPR008333">
    <property type="entry name" value="Cbr1-like_FAD-bd_dom"/>
</dbReference>
<dbReference type="Pfam" id="PF00111">
    <property type="entry name" value="Fer2"/>
    <property type="match status" value="1"/>
</dbReference>
<dbReference type="InterPro" id="IPR050415">
    <property type="entry name" value="MRET"/>
</dbReference>
<keyword evidence="2" id="KW-0479">Metal-binding</keyword>
<protein>
    <submittedName>
        <fullName evidence="6">CDP-6-deoxy-delta-3,4-glucoseen reductase</fullName>
    </submittedName>
</protein>
<dbReference type="GeneID" id="98402589"/>
<dbReference type="Pfam" id="PF00175">
    <property type="entry name" value="NAD_binding_1"/>
    <property type="match status" value="1"/>
</dbReference>
<dbReference type="PRINTS" id="PR00371">
    <property type="entry name" value="FPNCR"/>
</dbReference>
<dbReference type="InterPro" id="IPR006058">
    <property type="entry name" value="2Fe2S_fd_BS"/>
</dbReference>
<comment type="cofactor">
    <cofactor evidence="3">
        <name>[2Fe-2S] cluster</name>
        <dbReference type="ChEBI" id="CHEBI:190135"/>
    </cofactor>
</comment>
<dbReference type="InterPro" id="IPR036010">
    <property type="entry name" value="2Fe-2S_ferredoxin-like_sf"/>
</dbReference>
<comment type="cofactor">
    <cofactor evidence="1">
        <name>FAD</name>
        <dbReference type="ChEBI" id="CHEBI:57692"/>
    </cofactor>
</comment>
<dbReference type="CDD" id="cd00207">
    <property type="entry name" value="fer2"/>
    <property type="match status" value="1"/>
</dbReference>
<dbReference type="Gene3D" id="3.10.20.30">
    <property type="match status" value="1"/>
</dbReference>
<dbReference type="Gene3D" id="3.40.50.80">
    <property type="entry name" value="Nucleotide-binding domain of ferredoxin-NADP reductase (FNR) module"/>
    <property type="match status" value="1"/>
</dbReference>
<dbReference type="SUPFAM" id="SSF54292">
    <property type="entry name" value="2Fe-2S ferredoxin-like"/>
    <property type="match status" value="1"/>
</dbReference>
<dbReference type="PANTHER" id="PTHR47354:SF5">
    <property type="entry name" value="PROTEIN RFBI"/>
    <property type="match status" value="1"/>
</dbReference>
<dbReference type="CDD" id="cd06189">
    <property type="entry name" value="flavin_oxioreductase"/>
    <property type="match status" value="1"/>
</dbReference>
<dbReference type="PROSITE" id="PS51085">
    <property type="entry name" value="2FE2S_FER_2"/>
    <property type="match status" value="1"/>
</dbReference>
<dbReference type="InterPro" id="IPR001709">
    <property type="entry name" value="Flavoprot_Pyr_Nucl_cyt_Rdtase"/>
</dbReference>
<gene>
    <name evidence="6" type="ORF">F7R26_016865</name>
</gene>
<dbReference type="Proteomes" id="UP000397656">
    <property type="component" value="Chromosome 1"/>
</dbReference>
<accession>A0A643FWE7</accession>
<dbReference type="InterPro" id="IPR017927">
    <property type="entry name" value="FAD-bd_FR_type"/>
</dbReference>
<evidence type="ECO:0000313" key="6">
    <source>
        <dbReference type="EMBL" id="QOT75819.1"/>
    </source>
</evidence>
<dbReference type="SUPFAM" id="SSF52343">
    <property type="entry name" value="Ferredoxin reductase-like, C-terminal NADP-linked domain"/>
    <property type="match status" value="1"/>
</dbReference>
<dbReference type="InterPro" id="IPR017938">
    <property type="entry name" value="Riboflavin_synthase-like_b-brl"/>
</dbReference>
<keyword evidence="2" id="KW-0001">2Fe-2S</keyword>
<dbReference type="Gene3D" id="2.40.30.10">
    <property type="entry name" value="Translation factors"/>
    <property type="match status" value="1"/>
</dbReference>
<dbReference type="InterPro" id="IPR039261">
    <property type="entry name" value="FNR_nucleotide-bd"/>
</dbReference>
<dbReference type="InterPro" id="IPR001041">
    <property type="entry name" value="2Fe-2S_ferredoxin-type"/>
</dbReference>
<evidence type="ECO:0000259" key="4">
    <source>
        <dbReference type="PROSITE" id="PS51085"/>
    </source>
</evidence>
<evidence type="ECO:0000256" key="3">
    <source>
        <dbReference type="ARBA" id="ARBA00034078"/>
    </source>
</evidence>
<dbReference type="PROSITE" id="PS00197">
    <property type="entry name" value="2FE2S_FER_1"/>
    <property type="match status" value="1"/>
</dbReference>
<evidence type="ECO:0000313" key="7">
    <source>
        <dbReference type="Proteomes" id="UP000397656"/>
    </source>
</evidence>
<proteinExistence type="predicted"/>
<sequence length="357" mass="39096">MAYQVTVMPSGRTFEAAADETILTAALRHSIGLPYGCKNGACGSCKGRVTAGGIEQGDHAASALSAQEKTEGRALFCCAKPTSDITIECREVQGAGDIPIKKVPCRVATLERVADDVIVTRLQLPATERMQFLAGQYVEFLLRDGKRRSYSIATPPHQEGPIELHIRHMPGGTFTDYVFGAREGQPAMKERDILRFEGPLGSFFLREDSDKPIILLASGTGFAPIKAIVEHAVYTGITRPMTLYWGGRRPRDLYMHALCEQWARELPNFRYVPVISNAQDSDDWDGRTGFVHEAVMEDHPDLSGFEVYACGAPVMINAARKDFSLRCDLHEDAFFADSFTSEADMHPAGSVPPAPAA</sequence>
<dbReference type="InterPro" id="IPR012675">
    <property type="entry name" value="Beta-grasp_dom_sf"/>
</dbReference>
<feature type="domain" description="FAD-binding FR-type" evidence="5">
    <location>
        <begin position="100"/>
        <end position="206"/>
    </location>
</feature>
<dbReference type="PANTHER" id="PTHR47354">
    <property type="entry name" value="NADH OXIDOREDUCTASE HCR"/>
    <property type="match status" value="1"/>
</dbReference>
<reference evidence="6 7" key="1">
    <citation type="submission" date="2020-10" db="EMBL/GenBank/DDBJ databases">
        <title>Complete genome sequence of Cupriavidus basilensis CCUG 49340T.</title>
        <authorList>
            <person name="Salva-Serra F."/>
            <person name="Donoso R.A."/>
            <person name="Cho K.H."/>
            <person name="Yoo J.A."/>
            <person name="Lee K."/>
            <person name="Yoon S.-H."/>
            <person name="Perez-Pantoja D."/>
            <person name="Moore E.R.B."/>
        </authorList>
    </citation>
    <scope>NUCLEOTIDE SEQUENCE [LARGE SCALE GENOMIC DNA]</scope>
    <source>
        <strain evidence="7">CCUG 49340</strain>
    </source>
</reference>
<dbReference type="AlphaFoldDB" id="A0A643FWE7"/>